<feature type="compositionally biased region" description="Polar residues" evidence="1">
    <location>
        <begin position="102"/>
        <end position="111"/>
    </location>
</feature>
<evidence type="ECO:0000256" key="1">
    <source>
        <dbReference type="SAM" id="MobiDB-lite"/>
    </source>
</evidence>
<accession>A0A1Y1YVF4</accession>
<sequence>MSSPTTSRPQPLSIPSRKRTPSISGSGFSWNSSAFGVTPTSPTATQLATSPLTSPGMLSKNASWSQSNIASSPKSRPQIPSQFRRFSFADAGPLTEGAEYSGITSTMNNEANLPFSPPTYPKRSMSMKVATQRNLMKSRDRPPSPMKSLILNGQMLD</sequence>
<reference evidence="2 3" key="1">
    <citation type="submission" date="2016-07" db="EMBL/GenBank/DDBJ databases">
        <title>Pervasive Adenine N6-methylation of Active Genes in Fungi.</title>
        <authorList>
            <consortium name="DOE Joint Genome Institute"/>
            <person name="Mondo S.J."/>
            <person name="Dannebaum R.O."/>
            <person name="Kuo R.C."/>
            <person name="Labutti K."/>
            <person name="Haridas S."/>
            <person name="Kuo A."/>
            <person name="Salamov A."/>
            <person name="Ahrendt S.R."/>
            <person name="Lipzen A."/>
            <person name="Sullivan W."/>
            <person name="Andreopoulos W.B."/>
            <person name="Clum A."/>
            <person name="Lindquist E."/>
            <person name="Daum C."/>
            <person name="Ramamoorthy G.K."/>
            <person name="Gryganskyi A."/>
            <person name="Culley D."/>
            <person name="Magnuson J.K."/>
            <person name="James T.Y."/>
            <person name="O'Malley M.A."/>
            <person name="Stajich J.E."/>
            <person name="Spatafora J.W."/>
            <person name="Visel A."/>
            <person name="Grigoriev I.V."/>
        </authorList>
    </citation>
    <scope>NUCLEOTIDE SEQUENCE [LARGE SCALE GENOMIC DNA]</scope>
    <source>
        <strain evidence="2 3">CBS 931.73</strain>
    </source>
</reference>
<dbReference type="AlphaFoldDB" id="A0A1Y1YVF4"/>
<keyword evidence="3" id="KW-1185">Reference proteome</keyword>
<organism evidence="2 3">
    <name type="scientific">Basidiobolus meristosporus CBS 931.73</name>
    <dbReference type="NCBI Taxonomy" id="1314790"/>
    <lineage>
        <taxon>Eukaryota</taxon>
        <taxon>Fungi</taxon>
        <taxon>Fungi incertae sedis</taxon>
        <taxon>Zoopagomycota</taxon>
        <taxon>Entomophthoromycotina</taxon>
        <taxon>Basidiobolomycetes</taxon>
        <taxon>Basidiobolales</taxon>
        <taxon>Basidiobolaceae</taxon>
        <taxon>Basidiobolus</taxon>
    </lineage>
</organism>
<comment type="caution">
    <text evidence="2">The sequence shown here is derived from an EMBL/GenBank/DDBJ whole genome shotgun (WGS) entry which is preliminary data.</text>
</comment>
<gene>
    <name evidence="2" type="ORF">K493DRAFT_87810</name>
</gene>
<feature type="compositionally biased region" description="Polar residues" evidence="1">
    <location>
        <begin position="1"/>
        <end position="10"/>
    </location>
</feature>
<dbReference type="InParanoid" id="A0A1Y1YVF4"/>
<dbReference type="Proteomes" id="UP000193498">
    <property type="component" value="Unassembled WGS sequence"/>
</dbReference>
<feature type="compositionally biased region" description="Polar residues" evidence="1">
    <location>
        <begin position="38"/>
        <end position="53"/>
    </location>
</feature>
<evidence type="ECO:0000313" key="3">
    <source>
        <dbReference type="Proteomes" id="UP000193498"/>
    </source>
</evidence>
<feature type="region of interest" description="Disordered" evidence="1">
    <location>
        <begin position="1"/>
        <end position="157"/>
    </location>
</feature>
<protein>
    <submittedName>
        <fullName evidence="2">Uncharacterized protein</fullName>
    </submittedName>
</protein>
<proteinExistence type="predicted"/>
<feature type="compositionally biased region" description="Polar residues" evidence="1">
    <location>
        <begin position="60"/>
        <end position="81"/>
    </location>
</feature>
<dbReference type="EMBL" id="MCFE01000062">
    <property type="protein sequence ID" value="ORY02010.1"/>
    <property type="molecule type" value="Genomic_DNA"/>
</dbReference>
<feature type="compositionally biased region" description="Low complexity" evidence="1">
    <location>
        <begin position="22"/>
        <end position="36"/>
    </location>
</feature>
<name>A0A1Y1YVF4_9FUNG</name>
<evidence type="ECO:0000313" key="2">
    <source>
        <dbReference type="EMBL" id="ORY02010.1"/>
    </source>
</evidence>